<protein>
    <recommendedName>
        <fullName evidence="2">Protein TIFY</fullName>
    </recommendedName>
    <alternativeName>
        <fullName evidence="2">Jasmonate ZIM domain-containing protein</fullName>
    </alternativeName>
</protein>
<evidence type="ECO:0000259" key="4">
    <source>
        <dbReference type="PROSITE" id="PS51320"/>
    </source>
</evidence>
<dbReference type="Pfam" id="PF06200">
    <property type="entry name" value="tify"/>
    <property type="match status" value="1"/>
</dbReference>
<gene>
    <name evidence="5" type="ORF">JRO89_XS03G0263500</name>
</gene>
<comment type="subcellular location">
    <subcellularLocation>
        <location evidence="2">Nucleus</location>
    </subcellularLocation>
</comment>
<dbReference type="EMBL" id="JAFEMO010000003">
    <property type="protein sequence ID" value="KAH7574188.1"/>
    <property type="molecule type" value="Genomic_DNA"/>
</dbReference>
<organism evidence="5 6">
    <name type="scientific">Xanthoceras sorbifolium</name>
    <dbReference type="NCBI Taxonomy" id="99658"/>
    <lineage>
        <taxon>Eukaryota</taxon>
        <taxon>Viridiplantae</taxon>
        <taxon>Streptophyta</taxon>
        <taxon>Embryophyta</taxon>
        <taxon>Tracheophyta</taxon>
        <taxon>Spermatophyta</taxon>
        <taxon>Magnoliopsida</taxon>
        <taxon>eudicotyledons</taxon>
        <taxon>Gunneridae</taxon>
        <taxon>Pentapetalae</taxon>
        <taxon>rosids</taxon>
        <taxon>malvids</taxon>
        <taxon>Sapindales</taxon>
        <taxon>Sapindaceae</taxon>
        <taxon>Xanthoceroideae</taxon>
        <taxon>Xanthoceras</taxon>
    </lineage>
</organism>
<keyword evidence="2" id="KW-1184">Jasmonic acid signaling pathway</keyword>
<dbReference type="InterPro" id="IPR040390">
    <property type="entry name" value="TIFY/JAZ"/>
</dbReference>
<dbReference type="InterPro" id="IPR010399">
    <property type="entry name" value="Tify_dom"/>
</dbReference>
<keyword evidence="2" id="KW-0539">Nucleus</keyword>
<feature type="domain" description="Tify" evidence="4">
    <location>
        <begin position="307"/>
        <end position="342"/>
    </location>
</feature>
<comment type="domain">
    <text evidence="2">The jas domain is required for interaction with COI1.</text>
</comment>
<feature type="compositionally biased region" description="Gly residues" evidence="3">
    <location>
        <begin position="76"/>
        <end position="86"/>
    </location>
</feature>
<reference evidence="5 6" key="1">
    <citation type="submission" date="2021-02" db="EMBL/GenBank/DDBJ databases">
        <title>Plant Genome Project.</title>
        <authorList>
            <person name="Zhang R.-G."/>
        </authorList>
    </citation>
    <scope>NUCLEOTIDE SEQUENCE [LARGE SCALE GENOMIC DNA]</scope>
    <source>
        <tissue evidence="5">Leaves</tissue>
    </source>
</reference>
<feature type="compositionally biased region" description="Basic and acidic residues" evidence="3">
    <location>
        <begin position="503"/>
        <end position="512"/>
    </location>
</feature>
<proteinExistence type="inferred from homology"/>
<dbReference type="PANTHER" id="PTHR33077:SF8">
    <property type="entry name" value="PROTEIN TIFY 8"/>
    <property type="match status" value="1"/>
</dbReference>
<evidence type="ECO:0000256" key="3">
    <source>
        <dbReference type="SAM" id="MobiDB-lite"/>
    </source>
</evidence>
<comment type="function">
    <text evidence="2">Repressor of jasmonate responses.</text>
</comment>
<feature type="region of interest" description="Disordered" evidence="3">
    <location>
        <begin position="63"/>
        <end position="141"/>
    </location>
</feature>
<sequence length="512" mass="54405">MASSLIMAQQQNRAANNATTITNTSNNKTSQLQQVKPMLYDFLGMKPTDSSSPVVLAPKTAVSEASPSASASVGASSGGGGAGGGRAPISSTSDLASERQGGNHLEGVPFYGTRSDISGPEISTRLGGSKRSNPESSFMAHDYPESLHLMKILRNGAGGERPRRSNDDEVFYGMQSMRPTSASLILQPPTGSRIDANISRWDRSIPMNAGPALQYPSRGGQLVPFMHQVPPKRIKDANAGPPIISQSAADEGSRTGIKGPEILSSSNASAGVAEKNSSVVLPSGSRPKPGTLISEPESSTPPNRQGLTSAGRQMTIFYGGQAHVFDDVHPNKLHLTLTTEFSVRQLKRPVLALRWFLICTRVIEPEACKGEVLLCWRFSCPLLELSWFLHSAASGPFCGEMLEQDEADVIMALAGSNGGSWSTTYSPKSTVRALTENLSLSGDLEARVASNMALPQELRGRLLATGNTSQGTGSNDRILTPTGYQGSSVVAKDPRNPSQAGEPRTEEKREMI</sequence>
<dbReference type="PANTHER" id="PTHR33077">
    <property type="entry name" value="PROTEIN TIFY 4A-RELATED-RELATED"/>
    <property type="match status" value="1"/>
</dbReference>
<dbReference type="SMART" id="SM00979">
    <property type="entry name" value="TIFY"/>
    <property type="match status" value="1"/>
</dbReference>
<comment type="similarity">
    <text evidence="1 2">Belongs to the TIFY/JAZ family.</text>
</comment>
<evidence type="ECO:0000256" key="1">
    <source>
        <dbReference type="ARBA" id="ARBA00008614"/>
    </source>
</evidence>
<comment type="caution">
    <text evidence="5">The sequence shown here is derived from an EMBL/GenBank/DDBJ whole genome shotgun (WGS) entry which is preliminary data.</text>
</comment>
<feature type="compositionally biased region" description="Polar residues" evidence="3">
    <location>
        <begin position="296"/>
        <end position="308"/>
    </location>
</feature>
<feature type="region of interest" description="Disordered" evidence="3">
    <location>
        <begin position="465"/>
        <end position="512"/>
    </location>
</feature>
<dbReference type="PROSITE" id="PS51320">
    <property type="entry name" value="TIFY"/>
    <property type="match status" value="1"/>
</dbReference>
<name>A0ABQ8IC15_9ROSI</name>
<evidence type="ECO:0000313" key="6">
    <source>
        <dbReference type="Proteomes" id="UP000827721"/>
    </source>
</evidence>
<feature type="compositionally biased region" description="Low complexity" evidence="3">
    <location>
        <begin position="8"/>
        <end position="31"/>
    </location>
</feature>
<evidence type="ECO:0000256" key="2">
    <source>
        <dbReference type="RuleBase" id="RU369065"/>
    </source>
</evidence>
<dbReference type="Proteomes" id="UP000827721">
    <property type="component" value="Unassembled WGS sequence"/>
</dbReference>
<evidence type="ECO:0000313" key="5">
    <source>
        <dbReference type="EMBL" id="KAH7574188.1"/>
    </source>
</evidence>
<feature type="region of interest" description="Disordered" evidence="3">
    <location>
        <begin position="238"/>
        <end position="308"/>
    </location>
</feature>
<keyword evidence="6" id="KW-1185">Reference proteome</keyword>
<feature type="region of interest" description="Disordered" evidence="3">
    <location>
        <begin position="1"/>
        <end position="32"/>
    </location>
</feature>
<feature type="compositionally biased region" description="Low complexity" evidence="3">
    <location>
        <begin position="63"/>
        <end position="75"/>
    </location>
</feature>
<feature type="compositionally biased region" description="Polar residues" evidence="3">
    <location>
        <begin position="263"/>
        <end position="280"/>
    </location>
</feature>
<accession>A0ABQ8IC15</accession>
<feature type="compositionally biased region" description="Polar residues" evidence="3">
    <location>
        <begin position="465"/>
        <end position="488"/>
    </location>
</feature>